<evidence type="ECO:0000256" key="2">
    <source>
        <dbReference type="SAM" id="MobiDB-lite"/>
    </source>
</evidence>
<dbReference type="OrthoDB" id="435410at2759"/>
<dbReference type="EMBL" id="CAJNIZ010045131">
    <property type="protein sequence ID" value="CAE7711438.1"/>
    <property type="molecule type" value="Genomic_DNA"/>
</dbReference>
<proteinExistence type="predicted"/>
<feature type="coiled-coil region" evidence="1">
    <location>
        <begin position="8"/>
        <end position="35"/>
    </location>
</feature>
<feature type="non-terminal residue" evidence="3">
    <location>
        <position position="296"/>
    </location>
</feature>
<evidence type="ECO:0000313" key="4">
    <source>
        <dbReference type="Proteomes" id="UP000649617"/>
    </source>
</evidence>
<dbReference type="AlphaFoldDB" id="A0A812WWT6"/>
<feature type="compositionally biased region" description="Basic and acidic residues" evidence="2">
    <location>
        <begin position="92"/>
        <end position="107"/>
    </location>
</feature>
<accession>A0A812WWT6</accession>
<reference evidence="3" key="1">
    <citation type="submission" date="2021-02" db="EMBL/GenBank/DDBJ databases">
        <authorList>
            <person name="Dougan E. K."/>
            <person name="Rhodes N."/>
            <person name="Thang M."/>
            <person name="Chan C."/>
        </authorList>
    </citation>
    <scope>NUCLEOTIDE SEQUENCE</scope>
</reference>
<evidence type="ECO:0000313" key="3">
    <source>
        <dbReference type="EMBL" id="CAE7711438.1"/>
    </source>
</evidence>
<organism evidence="3 4">
    <name type="scientific">Symbiodinium pilosum</name>
    <name type="common">Dinoflagellate</name>
    <dbReference type="NCBI Taxonomy" id="2952"/>
    <lineage>
        <taxon>Eukaryota</taxon>
        <taxon>Sar</taxon>
        <taxon>Alveolata</taxon>
        <taxon>Dinophyceae</taxon>
        <taxon>Suessiales</taxon>
        <taxon>Symbiodiniaceae</taxon>
        <taxon>Symbiodinium</taxon>
    </lineage>
</organism>
<evidence type="ECO:0000256" key="1">
    <source>
        <dbReference type="SAM" id="Coils"/>
    </source>
</evidence>
<name>A0A812WWT6_SYMPI</name>
<comment type="caution">
    <text evidence="3">The sequence shown here is derived from an EMBL/GenBank/DDBJ whole genome shotgun (WGS) entry which is preliminary data.</text>
</comment>
<gene>
    <name evidence="3" type="ORF">SPIL2461_LOCUS20166</name>
</gene>
<protein>
    <submittedName>
        <fullName evidence="3">Uncharacterized protein</fullName>
    </submittedName>
</protein>
<keyword evidence="4" id="KW-1185">Reference proteome</keyword>
<dbReference type="Proteomes" id="UP000649617">
    <property type="component" value="Unassembled WGS sequence"/>
</dbReference>
<feature type="region of interest" description="Disordered" evidence="2">
    <location>
        <begin position="84"/>
        <end position="107"/>
    </location>
</feature>
<sequence>MPADIAELRDAEESIAELERLREKIAQKMLAANLDGSLQAAIQALESHSPQKKPERHVDDLRLKLADQLTNSLADGSLEKALAANAAKSPRKVGEGKEGKESDEAEHDVEVLRERIAGQLEAALTDGSLETALQMCIVPKQDLMIAEPLQVEPVEDVEALRKKLAARFEASVADGSLEAVLAEHAERSGKPQDPEALREKLGSQMLAAFHDGSLEAALEANASAAEEEPSERLRSKLATSLSQSFLDGSLEIALSASLDSEPSSLQVAKPARPNRPASARAMSSAVGLLQVLSSYD</sequence>
<keyword evidence="1" id="KW-0175">Coiled coil</keyword>